<dbReference type="EMBL" id="AVOT02059613">
    <property type="protein sequence ID" value="MBW0553262.1"/>
    <property type="molecule type" value="Genomic_DNA"/>
</dbReference>
<protein>
    <submittedName>
        <fullName evidence="2">Uncharacterized protein</fullName>
    </submittedName>
</protein>
<gene>
    <name evidence="2" type="ORF">O181_092977</name>
</gene>
<dbReference type="AlphaFoldDB" id="A0A9Q3J0K5"/>
<evidence type="ECO:0000313" key="3">
    <source>
        <dbReference type="Proteomes" id="UP000765509"/>
    </source>
</evidence>
<reference evidence="2" key="1">
    <citation type="submission" date="2021-03" db="EMBL/GenBank/DDBJ databases">
        <title>Draft genome sequence of rust myrtle Austropuccinia psidii MF-1, a brazilian biotype.</title>
        <authorList>
            <person name="Quecine M.C."/>
            <person name="Pachon D.M.R."/>
            <person name="Bonatelli M.L."/>
            <person name="Correr F.H."/>
            <person name="Franceschini L.M."/>
            <person name="Leite T.F."/>
            <person name="Margarido G.R.A."/>
            <person name="Almeida C.A."/>
            <person name="Ferrarezi J.A."/>
            <person name="Labate C.A."/>
        </authorList>
    </citation>
    <scope>NUCLEOTIDE SEQUENCE</scope>
    <source>
        <strain evidence="2">MF-1</strain>
    </source>
</reference>
<sequence length="123" mass="13688">MDSTSSRSVQKQAQRTSEEEERSQEPSRKGKRQSQLAQTLPTGVQDPQIGALSTGQCLQYRQYSYGTHSQGAGKDEQDFSTQILQGTHFVKASIHVEVCEIDAKLTKITLDINDMKKNNKNSA</sequence>
<feature type="compositionally biased region" description="Polar residues" evidence="1">
    <location>
        <begin position="1"/>
        <end position="11"/>
    </location>
</feature>
<accession>A0A9Q3J0K5</accession>
<organism evidence="2 3">
    <name type="scientific">Austropuccinia psidii MF-1</name>
    <dbReference type="NCBI Taxonomy" id="1389203"/>
    <lineage>
        <taxon>Eukaryota</taxon>
        <taxon>Fungi</taxon>
        <taxon>Dikarya</taxon>
        <taxon>Basidiomycota</taxon>
        <taxon>Pucciniomycotina</taxon>
        <taxon>Pucciniomycetes</taxon>
        <taxon>Pucciniales</taxon>
        <taxon>Sphaerophragmiaceae</taxon>
        <taxon>Austropuccinia</taxon>
    </lineage>
</organism>
<keyword evidence="3" id="KW-1185">Reference proteome</keyword>
<evidence type="ECO:0000313" key="2">
    <source>
        <dbReference type="EMBL" id="MBW0553262.1"/>
    </source>
</evidence>
<feature type="region of interest" description="Disordered" evidence="1">
    <location>
        <begin position="1"/>
        <end position="48"/>
    </location>
</feature>
<comment type="caution">
    <text evidence="2">The sequence shown here is derived from an EMBL/GenBank/DDBJ whole genome shotgun (WGS) entry which is preliminary data.</text>
</comment>
<feature type="compositionally biased region" description="Polar residues" evidence="1">
    <location>
        <begin position="33"/>
        <end position="42"/>
    </location>
</feature>
<proteinExistence type="predicted"/>
<evidence type="ECO:0000256" key="1">
    <source>
        <dbReference type="SAM" id="MobiDB-lite"/>
    </source>
</evidence>
<dbReference type="Proteomes" id="UP000765509">
    <property type="component" value="Unassembled WGS sequence"/>
</dbReference>
<name>A0A9Q3J0K5_9BASI</name>